<dbReference type="EMBL" id="CAKOAT010595153">
    <property type="protein sequence ID" value="CAH8383614.1"/>
    <property type="molecule type" value="Genomic_DNA"/>
</dbReference>
<evidence type="ECO:0000313" key="2">
    <source>
        <dbReference type="Proteomes" id="UP001642260"/>
    </source>
</evidence>
<protein>
    <submittedName>
        <fullName evidence="1">Uncharacterized protein</fullName>
    </submittedName>
</protein>
<gene>
    <name evidence="1" type="ORF">ERUC_LOCUS36097</name>
</gene>
<name>A0ABC8LK13_ERUVS</name>
<keyword evidence="2" id="KW-1185">Reference proteome</keyword>
<proteinExistence type="predicted"/>
<comment type="caution">
    <text evidence="1">The sequence shown here is derived from an EMBL/GenBank/DDBJ whole genome shotgun (WGS) entry which is preliminary data.</text>
</comment>
<sequence length="184" mass="21241">MEPISEIISSYDASSLFTNKLTYKKIQWMMEMRLELHQRQKSEEKLNLNSTQEKEASFSREKLYNSFLHRAMFMCRLLQAAFNKLISEDSAQLPLPSSKRITSLSTVIQRKRRSTCILNSGNESGGVVKGDSSEWRILERWEVPWEWQTVSLTLLACVLRFKGMTSRNYCSSSGCARVKKIAVN</sequence>
<accession>A0ABC8LK13</accession>
<reference evidence="1 2" key="1">
    <citation type="submission" date="2022-03" db="EMBL/GenBank/DDBJ databases">
        <authorList>
            <person name="Macdonald S."/>
            <person name="Ahmed S."/>
            <person name="Newling K."/>
        </authorList>
    </citation>
    <scope>NUCLEOTIDE SEQUENCE [LARGE SCALE GENOMIC DNA]</scope>
</reference>
<evidence type="ECO:0000313" key="1">
    <source>
        <dbReference type="EMBL" id="CAH8383614.1"/>
    </source>
</evidence>
<organism evidence="1 2">
    <name type="scientific">Eruca vesicaria subsp. sativa</name>
    <name type="common">Garden rocket</name>
    <name type="synonym">Eruca sativa</name>
    <dbReference type="NCBI Taxonomy" id="29727"/>
    <lineage>
        <taxon>Eukaryota</taxon>
        <taxon>Viridiplantae</taxon>
        <taxon>Streptophyta</taxon>
        <taxon>Embryophyta</taxon>
        <taxon>Tracheophyta</taxon>
        <taxon>Spermatophyta</taxon>
        <taxon>Magnoliopsida</taxon>
        <taxon>eudicotyledons</taxon>
        <taxon>Gunneridae</taxon>
        <taxon>Pentapetalae</taxon>
        <taxon>rosids</taxon>
        <taxon>malvids</taxon>
        <taxon>Brassicales</taxon>
        <taxon>Brassicaceae</taxon>
        <taxon>Brassiceae</taxon>
        <taxon>Eruca</taxon>
    </lineage>
</organism>
<dbReference type="Proteomes" id="UP001642260">
    <property type="component" value="Unassembled WGS sequence"/>
</dbReference>
<dbReference type="AlphaFoldDB" id="A0ABC8LK13"/>